<evidence type="ECO:0000256" key="7">
    <source>
        <dbReference type="ARBA" id="ARBA00023295"/>
    </source>
</evidence>
<name>A0A1V3BX47_9ACTN</name>
<dbReference type="SMART" id="SM00813">
    <property type="entry name" value="Alpha-L-AF_C"/>
    <property type="match status" value="1"/>
</dbReference>
<dbReference type="Proteomes" id="UP000189004">
    <property type="component" value="Unassembled WGS sequence"/>
</dbReference>
<comment type="caution">
    <text evidence="9">The sequence shown here is derived from an EMBL/GenBank/DDBJ whole genome shotgun (WGS) entry which is preliminary data.</text>
</comment>
<comment type="similarity">
    <text evidence="2">Belongs to the glycosyl hydrolase 51 family.</text>
</comment>
<dbReference type="OrthoDB" id="9758333at2"/>
<dbReference type="EC" id="3.2.1.55" evidence="4"/>
<dbReference type="InterPro" id="IPR010720">
    <property type="entry name" value="Alpha-L-AF_C"/>
</dbReference>
<dbReference type="InterPro" id="IPR013780">
    <property type="entry name" value="Glyco_hydro_b"/>
</dbReference>
<dbReference type="RefSeq" id="WP_077689401.1">
    <property type="nucleotide sequence ID" value="NZ_MCOK01000001.1"/>
</dbReference>
<keyword evidence="6" id="KW-0119">Carbohydrate metabolism</keyword>
<dbReference type="PANTHER" id="PTHR43576:SF3">
    <property type="entry name" value="ALPHA-L-ARABINOFURANOSIDASE C"/>
    <property type="match status" value="1"/>
</dbReference>
<evidence type="ECO:0000256" key="2">
    <source>
        <dbReference type="ARBA" id="ARBA00007186"/>
    </source>
</evidence>
<keyword evidence="10" id="KW-1185">Reference proteome</keyword>
<dbReference type="SUPFAM" id="SSF51011">
    <property type="entry name" value="Glycosyl hydrolase domain"/>
    <property type="match status" value="1"/>
</dbReference>
<dbReference type="PANTHER" id="PTHR43576">
    <property type="entry name" value="ALPHA-L-ARABINOFURANOSIDASE C-RELATED"/>
    <property type="match status" value="1"/>
</dbReference>
<comment type="catalytic activity">
    <reaction evidence="1">
        <text>Hydrolysis of terminal non-reducing alpha-L-arabinofuranoside residues in alpha-L-arabinosides.</text>
        <dbReference type="EC" id="3.2.1.55"/>
    </reaction>
</comment>
<proteinExistence type="inferred from homology"/>
<dbReference type="GO" id="GO:0046373">
    <property type="term" value="P:L-arabinose metabolic process"/>
    <property type="evidence" value="ECO:0007669"/>
    <property type="project" value="InterPro"/>
</dbReference>
<evidence type="ECO:0000256" key="1">
    <source>
        <dbReference type="ARBA" id="ARBA00001462"/>
    </source>
</evidence>
<comment type="subunit">
    <text evidence="3">Homohexamer; trimer of dimers.</text>
</comment>
<dbReference type="Gene3D" id="2.60.40.1180">
    <property type="entry name" value="Golgi alpha-mannosidase II"/>
    <property type="match status" value="1"/>
</dbReference>
<dbReference type="AlphaFoldDB" id="A0A1V3BX47"/>
<gene>
    <name evidence="9" type="ORF">NOSIN_03745</name>
</gene>
<sequence>MLNASLRVDAATPVALVHRRTFGSFVEHMGRCVYTGIHEPDHPTADADGLRRDVAALVRELGVTTVRYPGGNFVSGYRWEDGVGPKEQRPVRRDLAWHSIETNQFGLNEFMTWCRNLDIEPMMAANLGTRGLQEALDLLEYCNHPGGTHLSDLRASHGHPDPHDIRMWCLGNEMDGPWQIGHLDARSYGRKAAQVARAMKMADRDLELVVCGSSGSAMSTFGQWEATVLEETYDAVDHISLHAYYEEHDGDLASFLGATTDMDHFIDSVVSTADAVGARLRDPKRIQLSFDEWNVWYLSRHQAEAAVQPTDDWRIAPRVIEDRYNVADAVVVGNMLISLLRHSDRVTAASQAQLVNVIAPIMTEPGGPAWRQTVFHPFALTAGSASGHVLRAEVTAPVQETDRYGEVPVVDSVVTSDPDTGRAALFVVNRSTDQPVTLDADLRGLAPTGVARALTLANDDVYAANTMENPDRVTPRDNKSAHLDAGRLSVTLPPVSWTVVDLTADGR</sequence>
<dbReference type="InterPro" id="IPR017853">
    <property type="entry name" value="GH"/>
</dbReference>
<reference evidence="10" key="1">
    <citation type="submission" date="2016-08" db="EMBL/GenBank/DDBJ databases">
        <authorList>
            <person name="Tokovenko B."/>
            <person name="Kalinowski J."/>
        </authorList>
    </citation>
    <scope>NUCLEOTIDE SEQUENCE [LARGE SCALE GENOMIC DNA]</scope>
    <source>
        <strain evidence="10">UTMC102</strain>
    </source>
</reference>
<dbReference type="Pfam" id="PF22848">
    <property type="entry name" value="ASD1_dom"/>
    <property type="match status" value="1"/>
</dbReference>
<evidence type="ECO:0000259" key="8">
    <source>
        <dbReference type="SMART" id="SM00813"/>
    </source>
</evidence>
<evidence type="ECO:0000256" key="5">
    <source>
        <dbReference type="ARBA" id="ARBA00022801"/>
    </source>
</evidence>
<dbReference type="EMBL" id="MCOK01000001">
    <property type="protein sequence ID" value="OOC53045.1"/>
    <property type="molecule type" value="Genomic_DNA"/>
</dbReference>
<keyword evidence="5" id="KW-0378">Hydrolase</keyword>
<evidence type="ECO:0000256" key="3">
    <source>
        <dbReference type="ARBA" id="ARBA00011165"/>
    </source>
</evidence>
<dbReference type="GO" id="GO:0000272">
    <property type="term" value="P:polysaccharide catabolic process"/>
    <property type="evidence" value="ECO:0007669"/>
    <property type="project" value="TreeGrafter"/>
</dbReference>
<evidence type="ECO:0000313" key="10">
    <source>
        <dbReference type="Proteomes" id="UP000189004"/>
    </source>
</evidence>
<organism evidence="9 10">
    <name type="scientific">Nocardiopsis sinuspersici</name>
    <dbReference type="NCBI Taxonomy" id="501010"/>
    <lineage>
        <taxon>Bacteria</taxon>
        <taxon>Bacillati</taxon>
        <taxon>Actinomycetota</taxon>
        <taxon>Actinomycetes</taxon>
        <taxon>Streptosporangiales</taxon>
        <taxon>Nocardiopsidaceae</taxon>
        <taxon>Nocardiopsis</taxon>
    </lineage>
</organism>
<accession>A0A1V3BX47</accession>
<dbReference type="InterPro" id="IPR055235">
    <property type="entry name" value="ASD1_cat"/>
</dbReference>
<dbReference type="Pfam" id="PF06964">
    <property type="entry name" value="Alpha-L-AF_C"/>
    <property type="match status" value="1"/>
</dbReference>
<dbReference type="GO" id="GO:0046556">
    <property type="term" value="F:alpha-L-arabinofuranosidase activity"/>
    <property type="evidence" value="ECO:0007669"/>
    <property type="project" value="UniProtKB-EC"/>
</dbReference>
<evidence type="ECO:0000256" key="6">
    <source>
        <dbReference type="ARBA" id="ARBA00023277"/>
    </source>
</evidence>
<dbReference type="STRING" id="501010.NOSIN_03745"/>
<keyword evidence="7" id="KW-0326">Glycosidase</keyword>
<evidence type="ECO:0000256" key="4">
    <source>
        <dbReference type="ARBA" id="ARBA00012670"/>
    </source>
</evidence>
<dbReference type="SUPFAM" id="SSF51445">
    <property type="entry name" value="(Trans)glycosidases"/>
    <property type="match status" value="1"/>
</dbReference>
<protein>
    <recommendedName>
        <fullName evidence="4">non-reducing end alpha-L-arabinofuranosidase</fullName>
        <ecNumber evidence="4">3.2.1.55</ecNumber>
    </recommendedName>
</protein>
<dbReference type="Gene3D" id="3.20.20.80">
    <property type="entry name" value="Glycosidases"/>
    <property type="match status" value="1"/>
</dbReference>
<feature type="domain" description="Alpha-L-arabinofuranosidase C-terminal" evidence="8">
    <location>
        <begin position="291"/>
        <end position="496"/>
    </location>
</feature>
<evidence type="ECO:0000313" key="9">
    <source>
        <dbReference type="EMBL" id="OOC53045.1"/>
    </source>
</evidence>